<dbReference type="PROSITE" id="PS50043">
    <property type="entry name" value="HTH_LUXR_2"/>
    <property type="match status" value="1"/>
</dbReference>
<evidence type="ECO:0000313" key="5">
    <source>
        <dbReference type="EMBL" id="QIG41877.1"/>
    </source>
</evidence>
<sequence length="211" mass="21703">MSRHPLTRAGITALLGAHPARVAVLDVASSDGHLSGHDVVIYDLAGLAAGGSEDLDHLVAGRAPVLGLEPLGRPDLGEGAQAMGVAIVVPASISGPGLLQAVERTAAGYRQDPAARRAAALAAVASSTGLTTRELEILALIAQGLRNHDIAARLFLSINSVKSYIRLGYRKIKATSRSEAVLWAVRHDLVRLVGGGPATLAVGNAETPADR</sequence>
<dbReference type="Pfam" id="PF00196">
    <property type="entry name" value="GerE"/>
    <property type="match status" value="1"/>
</dbReference>
<accession>A0A6G6W9P9</accession>
<gene>
    <name evidence="5" type="ORF">G5V58_02945</name>
</gene>
<dbReference type="GO" id="GO:0006355">
    <property type="term" value="P:regulation of DNA-templated transcription"/>
    <property type="evidence" value="ECO:0007669"/>
    <property type="project" value="InterPro"/>
</dbReference>
<evidence type="ECO:0000256" key="3">
    <source>
        <dbReference type="ARBA" id="ARBA00023163"/>
    </source>
</evidence>
<proteinExistence type="predicted"/>
<evidence type="ECO:0000256" key="2">
    <source>
        <dbReference type="ARBA" id="ARBA00023125"/>
    </source>
</evidence>
<keyword evidence="3" id="KW-0804">Transcription</keyword>
<keyword evidence="1" id="KW-0805">Transcription regulation</keyword>
<reference evidence="5 6" key="1">
    <citation type="submission" date="2020-02" db="EMBL/GenBank/DDBJ databases">
        <title>Full genome sequence of Nocardioides sp. R-3366.</title>
        <authorList>
            <person name="Im W.-T."/>
        </authorList>
    </citation>
    <scope>NUCLEOTIDE SEQUENCE [LARGE SCALE GENOMIC DNA]</scope>
    <source>
        <strain evidence="5 6">R-3366</strain>
    </source>
</reference>
<name>A0A6G6W9P9_9ACTN</name>
<dbReference type="SUPFAM" id="SSF46894">
    <property type="entry name" value="C-terminal effector domain of the bipartite response regulators"/>
    <property type="match status" value="1"/>
</dbReference>
<evidence type="ECO:0000313" key="6">
    <source>
        <dbReference type="Proteomes" id="UP000502996"/>
    </source>
</evidence>
<feature type="domain" description="HTH luxR-type" evidence="4">
    <location>
        <begin position="123"/>
        <end position="188"/>
    </location>
</feature>
<dbReference type="Proteomes" id="UP000502996">
    <property type="component" value="Chromosome"/>
</dbReference>
<dbReference type="RefSeq" id="WP_165228622.1">
    <property type="nucleotide sequence ID" value="NZ_CP049257.1"/>
</dbReference>
<dbReference type="SMART" id="SM00421">
    <property type="entry name" value="HTH_LUXR"/>
    <property type="match status" value="1"/>
</dbReference>
<keyword evidence="2" id="KW-0238">DNA-binding</keyword>
<dbReference type="KEGG" id="nano:G5V58_02945"/>
<keyword evidence="6" id="KW-1185">Reference proteome</keyword>
<dbReference type="PANTHER" id="PTHR44688:SF25">
    <property type="entry name" value="HTH LUXR-TYPE DOMAIN-CONTAINING PROTEIN"/>
    <property type="match status" value="1"/>
</dbReference>
<dbReference type="InterPro" id="IPR000792">
    <property type="entry name" value="Tscrpt_reg_LuxR_C"/>
</dbReference>
<organism evidence="5 6">
    <name type="scientific">Nocardioides anomalus</name>
    <dbReference type="NCBI Taxonomy" id="2712223"/>
    <lineage>
        <taxon>Bacteria</taxon>
        <taxon>Bacillati</taxon>
        <taxon>Actinomycetota</taxon>
        <taxon>Actinomycetes</taxon>
        <taxon>Propionibacteriales</taxon>
        <taxon>Nocardioidaceae</taxon>
        <taxon>Nocardioides</taxon>
    </lineage>
</organism>
<protein>
    <submittedName>
        <fullName evidence="5">Response regulator transcription factor</fullName>
    </submittedName>
</protein>
<evidence type="ECO:0000256" key="1">
    <source>
        <dbReference type="ARBA" id="ARBA00023015"/>
    </source>
</evidence>
<dbReference type="Gene3D" id="3.40.50.2300">
    <property type="match status" value="1"/>
</dbReference>
<dbReference type="AlphaFoldDB" id="A0A6G6W9P9"/>
<dbReference type="CDD" id="cd06170">
    <property type="entry name" value="LuxR_C_like"/>
    <property type="match status" value="1"/>
</dbReference>
<dbReference type="PANTHER" id="PTHR44688">
    <property type="entry name" value="DNA-BINDING TRANSCRIPTIONAL ACTIVATOR DEVR_DOSR"/>
    <property type="match status" value="1"/>
</dbReference>
<dbReference type="InterPro" id="IPR016032">
    <property type="entry name" value="Sig_transdc_resp-reg_C-effctor"/>
</dbReference>
<evidence type="ECO:0000259" key="4">
    <source>
        <dbReference type="PROSITE" id="PS50043"/>
    </source>
</evidence>
<dbReference type="PRINTS" id="PR00038">
    <property type="entry name" value="HTHLUXR"/>
</dbReference>
<dbReference type="GO" id="GO:0003677">
    <property type="term" value="F:DNA binding"/>
    <property type="evidence" value="ECO:0007669"/>
    <property type="project" value="UniProtKB-KW"/>
</dbReference>
<dbReference type="EMBL" id="CP049257">
    <property type="protein sequence ID" value="QIG41877.1"/>
    <property type="molecule type" value="Genomic_DNA"/>
</dbReference>